<protein>
    <recommendedName>
        <fullName evidence="2">Nucleoplasmin-like domain-containing protein</fullName>
    </recommendedName>
</protein>
<reference evidence="4" key="2">
    <citation type="submission" date="2010-04" db="EMBL/GenBank/DDBJ databases">
        <authorList>
            <person name="Buell R."/>
            <person name="Hamilton J."/>
            <person name="Hostetler J."/>
        </authorList>
    </citation>
    <scope>NUCLEOTIDE SEQUENCE [LARGE SCALE GENOMIC DNA]</scope>
    <source>
        <strain evidence="4">DAOM:BR144</strain>
    </source>
</reference>
<evidence type="ECO:0000259" key="2">
    <source>
        <dbReference type="Pfam" id="PF17800"/>
    </source>
</evidence>
<name>K3X049_GLOUD</name>
<dbReference type="InterPro" id="IPR041232">
    <property type="entry name" value="NPL"/>
</dbReference>
<dbReference type="AlphaFoldDB" id="K3X049"/>
<dbReference type="EnsemblProtists" id="PYU1_T010598">
    <property type="protein sequence ID" value="PYU1_T010598"/>
    <property type="gene ID" value="PYU1_G010575"/>
</dbReference>
<dbReference type="Gene3D" id="2.60.120.340">
    <property type="entry name" value="Nucleoplasmin core domain"/>
    <property type="match status" value="1"/>
</dbReference>
<organism evidence="3 4">
    <name type="scientific">Globisporangium ultimum (strain ATCC 200006 / CBS 805.95 / DAOM BR144)</name>
    <name type="common">Pythium ultimum</name>
    <dbReference type="NCBI Taxonomy" id="431595"/>
    <lineage>
        <taxon>Eukaryota</taxon>
        <taxon>Sar</taxon>
        <taxon>Stramenopiles</taxon>
        <taxon>Oomycota</taxon>
        <taxon>Peronosporomycetes</taxon>
        <taxon>Pythiales</taxon>
        <taxon>Pythiaceae</taxon>
        <taxon>Globisporangium</taxon>
    </lineage>
</organism>
<dbReference type="HOGENOM" id="CLU_1312362_0_0_1"/>
<reference evidence="3" key="3">
    <citation type="submission" date="2015-02" db="UniProtKB">
        <authorList>
            <consortium name="EnsemblProtists"/>
        </authorList>
    </citation>
    <scope>IDENTIFICATION</scope>
    <source>
        <strain evidence="3">DAOM BR144</strain>
    </source>
</reference>
<evidence type="ECO:0000313" key="4">
    <source>
        <dbReference type="Proteomes" id="UP000019132"/>
    </source>
</evidence>
<keyword evidence="4" id="KW-1185">Reference proteome</keyword>
<dbReference type="InParanoid" id="K3X049"/>
<dbReference type="Proteomes" id="UP000019132">
    <property type="component" value="Unassembled WGS sequence"/>
</dbReference>
<feature type="compositionally biased region" description="Basic and acidic residues" evidence="1">
    <location>
        <begin position="121"/>
        <end position="133"/>
    </location>
</feature>
<evidence type="ECO:0000256" key="1">
    <source>
        <dbReference type="SAM" id="MobiDB-lite"/>
    </source>
</evidence>
<dbReference type="Pfam" id="PF17800">
    <property type="entry name" value="NPL"/>
    <property type="match status" value="1"/>
</dbReference>
<dbReference type="OMA" id="LNVCNAT"/>
<accession>K3X049</accession>
<dbReference type="STRING" id="431595.K3X049"/>
<dbReference type="eggNOG" id="ENOG502S2WE">
    <property type="taxonomic scope" value="Eukaryota"/>
</dbReference>
<sequence>MVYFWACEVSDTKAAVVKIPEGFVLNVCNATLSAFVTNDVATVSVGVETAQMDKSVWKGVVAHLGAAVHAHQVKLDLVFSGAQVKFYVAKGFGKVNVTGYFQPGPPAELFESAAISETAKKSEATTVSSDKKNKSNKKRARDENVTWDQVSSSSSDDESSAPAKVSKVAAKAAPAAALQQKKEKAPAASAAPATGSDGSTKKKNRKKNKKSSDKKD</sequence>
<dbReference type="EMBL" id="GL376596">
    <property type="status" value="NOT_ANNOTATED_CDS"/>
    <property type="molecule type" value="Genomic_DNA"/>
</dbReference>
<proteinExistence type="predicted"/>
<feature type="compositionally biased region" description="Low complexity" evidence="1">
    <location>
        <begin position="160"/>
        <end position="179"/>
    </location>
</feature>
<evidence type="ECO:0000313" key="3">
    <source>
        <dbReference type="EnsemblProtists" id="PYU1_T010598"/>
    </source>
</evidence>
<dbReference type="VEuPathDB" id="FungiDB:PYU1_G010575"/>
<feature type="region of interest" description="Disordered" evidence="1">
    <location>
        <begin position="121"/>
        <end position="216"/>
    </location>
</feature>
<reference evidence="4" key="1">
    <citation type="journal article" date="2010" name="Genome Biol.">
        <title>Genome sequence of the necrotrophic plant pathogen Pythium ultimum reveals original pathogenicity mechanisms and effector repertoire.</title>
        <authorList>
            <person name="Levesque C.A."/>
            <person name="Brouwer H."/>
            <person name="Cano L."/>
            <person name="Hamilton J.P."/>
            <person name="Holt C."/>
            <person name="Huitema E."/>
            <person name="Raffaele S."/>
            <person name="Robideau G.P."/>
            <person name="Thines M."/>
            <person name="Win J."/>
            <person name="Zerillo M.M."/>
            <person name="Beakes G.W."/>
            <person name="Boore J.L."/>
            <person name="Busam D."/>
            <person name="Dumas B."/>
            <person name="Ferriera S."/>
            <person name="Fuerstenberg S.I."/>
            <person name="Gachon C.M."/>
            <person name="Gaulin E."/>
            <person name="Govers F."/>
            <person name="Grenville-Briggs L."/>
            <person name="Horner N."/>
            <person name="Hostetler J."/>
            <person name="Jiang R.H."/>
            <person name="Johnson J."/>
            <person name="Krajaejun T."/>
            <person name="Lin H."/>
            <person name="Meijer H.J."/>
            <person name="Moore B."/>
            <person name="Morris P."/>
            <person name="Phuntmart V."/>
            <person name="Puiu D."/>
            <person name="Shetty J."/>
            <person name="Stajich J.E."/>
            <person name="Tripathy S."/>
            <person name="Wawra S."/>
            <person name="van West P."/>
            <person name="Whitty B.R."/>
            <person name="Coutinho P.M."/>
            <person name="Henrissat B."/>
            <person name="Martin F."/>
            <person name="Thomas P.D."/>
            <person name="Tyler B.M."/>
            <person name="De Vries R.P."/>
            <person name="Kamoun S."/>
            <person name="Yandell M."/>
            <person name="Tisserat N."/>
            <person name="Buell C.R."/>
        </authorList>
    </citation>
    <scope>NUCLEOTIDE SEQUENCE</scope>
    <source>
        <strain evidence="4">DAOM:BR144</strain>
    </source>
</reference>
<feature type="domain" description="Nucleoplasmin-like" evidence="2">
    <location>
        <begin position="4"/>
        <end position="101"/>
    </location>
</feature>